<dbReference type="CDD" id="cd00238">
    <property type="entry name" value="ERp29c"/>
    <property type="match status" value="1"/>
</dbReference>
<dbReference type="AlphaFoldDB" id="A0A830HIN2"/>
<evidence type="ECO:0000256" key="2">
    <source>
        <dbReference type="SAM" id="SignalP"/>
    </source>
</evidence>
<dbReference type="Proteomes" id="UP000660262">
    <property type="component" value="Unassembled WGS sequence"/>
</dbReference>
<dbReference type="PANTHER" id="PTHR12211">
    <property type="entry name" value="ENDOPLASMIC RETICULUM PROTEIN ERP29"/>
    <property type="match status" value="1"/>
</dbReference>
<dbReference type="PANTHER" id="PTHR12211:SF0">
    <property type="entry name" value="ENDOPLASMIC RETICULUM RESIDENT PROTEIN 29"/>
    <property type="match status" value="1"/>
</dbReference>
<accession>A0A830HIN2</accession>
<dbReference type="Gene3D" id="3.40.30.10">
    <property type="entry name" value="Glutaredoxin"/>
    <property type="match status" value="1"/>
</dbReference>
<dbReference type="CDD" id="cd02961">
    <property type="entry name" value="PDI_a_family"/>
    <property type="match status" value="1"/>
</dbReference>
<organism evidence="4 5">
    <name type="scientific">Pycnococcus provasolii</name>
    <dbReference type="NCBI Taxonomy" id="41880"/>
    <lineage>
        <taxon>Eukaryota</taxon>
        <taxon>Viridiplantae</taxon>
        <taxon>Chlorophyta</taxon>
        <taxon>Pseudoscourfieldiophyceae</taxon>
        <taxon>Pseudoscourfieldiales</taxon>
        <taxon>Pycnococcaceae</taxon>
        <taxon>Pycnococcus</taxon>
    </lineage>
</organism>
<keyword evidence="5" id="KW-1185">Reference proteome</keyword>
<evidence type="ECO:0000313" key="5">
    <source>
        <dbReference type="Proteomes" id="UP000660262"/>
    </source>
</evidence>
<dbReference type="GO" id="GO:0005783">
    <property type="term" value="C:endoplasmic reticulum"/>
    <property type="evidence" value="ECO:0007669"/>
    <property type="project" value="InterPro"/>
</dbReference>
<name>A0A830HIN2_9CHLO</name>
<feature type="compositionally biased region" description="Acidic residues" evidence="1">
    <location>
        <begin position="169"/>
        <end position="187"/>
    </location>
</feature>
<evidence type="ECO:0000313" key="4">
    <source>
        <dbReference type="EMBL" id="GHP06994.1"/>
    </source>
</evidence>
<feature type="chain" id="PRO_5033024050" description="Endoplasmic reticulum resident protein 29 C-terminal domain-containing protein" evidence="2">
    <location>
        <begin position="30"/>
        <end position="340"/>
    </location>
</feature>
<gene>
    <name evidence="4" type="ORF">PPROV_000573700</name>
</gene>
<protein>
    <recommendedName>
        <fullName evidence="3">Endoplasmic reticulum resident protein 29 C-terminal domain-containing protein</fullName>
    </recommendedName>
</protein>
<dbReference type="SUPFAM" id="SSF52833">
    <property type="entry name" value="Thioredoxin-like"/>
    <property type="match status" value="1"/>
</dbReference>
<evidence type="ECO:0000256" key="1">
    <source>
        <dbReference type="SAM" id="MobiDB-lite"/>
    </source>
</evidence>
<dbReference type="InterPro" id="IPR016855">
    <property type="entry name" value="ERp29"/>
</dbReference>
<feature type="region of interest" description="Disordered" evidence="1">
    <location>
        <begin position="34"/>
        <end position="76"/>
    </location>
</feature>
<feature type="signal peptide" evidence="2">
    <location>
        <begin position="1"/>
        <end position="29"/>
    </location>
</feature>
<feature type="domain" description="Endoplasmic reticulum resident protein 29 C-terminal" evidence="3">
    <location>
        <begin position="240"/>
        <end position="326"/>
    </location>
</feature>
<dbReference type="Gene3D" id="1.20.1150.12">
    <property type="entry name" value="Endoplasmic reticulum resident protein 29, C-terminal domain"/>
    <property type="match status" value="1"/>
</dbReference>
<dbReference type="OrthoDB" id="417262at2759"/>
<sequence length="340" mass="36598">MIVTLKRILAALLLALLVVAPMLNAVARADDLDDAEADAEADEEPSGMDDGYGGGGYDDGYGGGEDDYGGGGGGEGGAGDLSGEIKGFVDLDEFTFDKIVDGTKAAIGVFYEPYAHDMEDVSTELEAVAEEFGEHGSLHLVKVNVENNPTFVERYGITQEEMPKKKDDAEDDAEKSEDDEESEEEDAQTPTKKAFLYFAKGADASKPEKITVDKTKDAFVEFLTGKVGAPGTVEALVGVFREYSAKFSNAGAAKSLVAKAEGILKTLKGSEKSSGEYYLKVMGNLQKKGADHVQKEYGRLGRMVDGGGLKQEKMDEFTRRRRILKALSLIQGKKVEKDEL</sequence>
<keyword evidence="2" id="KW-0732">Signal</keyword>
<comment type="caution">
    <text evidence="4">The sequence shown here is derived from an EMBL/GenBank/DDBJ whole genome shotgun (WGS) entry which is preliminary data.</text>
</comment>
<dbReference type="EMBL" id="BNJQ01000015">
    <property type="protein sequence ID" value="GHP06994.1"/>
    <property type="molecule type" value="Genomic_DNA"/>
</dbReference>
<dbReference type="InterPro" id="IPR036356">
    <property type="entry name" value="ERp29_C_sf"/>
</dbReference>
<dbReference type="InterPro" id="IPR036249">
    <property type="entry name" value="Thioredoxin-like_sf"/>
</dbReference>
<reference evidence="4" key="1">
    <citation type="submission" date="2020-10" db="EMBL/GenBank/DDBJ databases">
        <title>Unveiling of a novel bifunctional photoreceptor, Dualchrome1, isolated from a cosmopolitan green alga.</title>
        <authorList>
            <person name="Suzuki S."/>
            <person name="Kawachi M."/>
        </authorList>
    </citation>
    <scope>NUCLEOTIDE SEQUENCE</scope>
    <source>
        <strain evidence="4">NIES 2893</strain>
    </source>
</reference>
<feature type="compositionally biased region" description="Acidic residues" evidence="1">
    <location>
        <begin position="34"/>
        <end position="47"/>
    </location>
</feature>
<dbReference type="SUPFAM" id="SSF47933">
    <property type="entry name" value="ERP29 C domain-like"/>
    <property type="match status" value="1"/>
</dbReference>
<feature type="compositionally biased region" description="Gly residues" evidence="1">
    <location>
        <begin position="50"/>
        <end position="76"/>
    </location>
</feature>
<feature type="region of interest" description="Disordered" evidence="1">
    <location>
        <begin position="155"/>
        <end position="190"/>
    </location>
</feature>
<proteinExistence type="predicted"/>
<dbReference type="InterPro" id="IPR011679">
    <property type="entry name" value="ERp29_C"/>
</dbReference>
<evidence type="ECO:0000259" key="3">
    <source>
        <dbReference type="Pfam" id="PF07749"/>
    </source>
</evidence>
<dbReference type="Pfam" id="PF07749">
    <property type="entry name" value="ERp29"/>
    <property type="match status" value="1"/>
</dbReference>